<organism evidence="2">
    <name type="scientific">Spirodela intermedia</name>
    <name type="common">Intermediate duckweed</name>
    <dbReference type="NCBI Taxonomy" id="51605"/>
    <lineage>
        <taxon>Eukaryota</taxon>
        <taxon>Viridiplantae</taxon>
        <taxon>Streptophyta</taxon>
        <taxon>Embryophyta</taxon>
        <taxon>Tracheophyta</taxon>
        <taxon>Spermatophyta</taxon>
        <taxon>Magnoliopsida</taxon>
        <taxon>Liliopsida</taxon>
        <taxon>Araceae</taxon>
        <taxon>Lemnoideae</taxon>
        <taxon>Spirodela</taxon>
    </lineage>
</organism>
<evidence type="ECO:0000256" key="1">
    <source>
        <dbReference type="SAM" id="MobiDB-lite"/>
    </source>
</evidence>
<feature type="compositionally biased region" description="Basic and acidic residues" evidence="1">
    <location>
        <begin position="36"/>
        <end position="46"/>
    </location>
</feature>
<feature type="region of interest" description="Disordered" evidence="1">
    <location>
        <begin position="1"/>
        <end position="46"/>
    </location>
</feature>
<dbReference type="EMBL" id="CACRZD030000007">
    <property type="protein sequence ID" value="CAA6663535.1"/>
    <property type="molecule type" value="Genomic_DNA"/>
</dbReference>
<evidence type="ECO:0000313" key="3">
    <source>
        <dbReference type="Proteomes" id="UP001189122"/>
    </source>
</evidence>
<accession>A0A7I8IZY7</accession>
<proteinExistence type="predicted"/>
<keyword evidence="3" id="KW-1185">Reference proteome</keyword>
<dbReference type="Proteomes" id="UP001189122">
    <property type="component" value="Unassembled WGS sequence"/>
</dbReference>
<reference evidence="2 3" key="1">
    <citation type="submission" date="2019-12" db="EMBL/GenBank/DDBJ databases">
        <authorList>
            <person name="Scholz U."/>
            <person name="Mascher M."/>
            <person name="Fiebig A."/>
        </authorList>
    </citation>
    <scope>NUCLEOTIDE SEQUENCE</scope>
</reference>
<evidence type="ECO:0000313" key="2">
    <source>
        <dbReference type="EMBL" id="CAA2624026.1"/>
    </source>
</evidence>
<dbReference type="AlphaFoldDB" id="A0A7I8IZY7"/>
<gene>
    <name evidence="2" type="ORF">SI7747_07009920</name>
</gene>
<sequence>MLFLPQQDVLHGRPIRPALRSSGRPATGRRRRRRGRWLEADARSHR</sequence>
<protein>
    <submittedName>
        <fullName evidence="2">Uncharacterized protein</fullName>
    </submittedName>
</protein>
<name>A0A7I8IZY7_SPIIN</name>
<dbReference type="EMBL" id="LR743594">
    <property type="protein sequence ID" value="CAA2624026.1"/>
    <property type="molecule type" value="Genomic_DNA"/>
</dbReference>